<evidence type="ECO:0000259" key="2">
    <source>
        <dbReference type="Pfam" id="PF02591"/>
    </source>
</evidence>
<evidence type="ECO:0000256" key="1">
    <source>
        <dbReference type="SAM" id="Coils"/>
    </source>
</evidence>
<protein>
    <submittedName>
        <fullName evidence="4">Uncharacterized protein</fullName>
    </submittedName>
</protein>
<evidence type="ECO:0000313" key="5">
    <source>
        <dbReference type="Proteomes" id="UP000288547"/>
    </source>
</evidence>
<evidence type="ECO:0000313" key="4">
    <source>
        <dbReference type="EMBL" id="RWZ51642.1"/>
    </source>
</evidence>
<dbReference type="Pfam" id="PF02591">
    <property type="entry name" value="Zn_ribbon_9"/>
    <property type="match status" value="1"/>
</dbReference>
<name>A0A444PUW0_9MICO</name>
<comment type="caution">
    <text evidence="4">The sequence shown here is derived from an EMBL/GenBank/DDBJ whole genome shotgun (WGS) entry which is preliminary data.</text>
</comment>
<feature type="domain" description="CT398-like coiled coil hairpin" evidence="3">
    <location>
        <begin position="14"/>
        <end position="192"/>
    </location>
</feature>
<proteinExistence type="predicted"/>
<dbReference type="InterPro" id="IPR056003">
    <property type="entry name" value="CT398_CC_hairpin"/>
</dbReference>
<dbReference type="RefSeq" id="WP_128494357.1">
    <property type="nucleotide sequence ID" value="NZ_RZNB01000002.1"/>
</dbReference>
<dbReference type="Gene3D" id="1.10.287.1490">
    <property type="match status" value="1"/>
</dbReference>
<gene>
    <name evidence="4" type="ORF">ELQ90_05945</name>
</gene>
<evidence type="ECO:0000259" key="3">
    <source>
        <dbReference type="Pfam" id="PF24481"/>
    </source>
</evidence>
<keyword evidence="5" id="KW-1185">Reference proteome</keyword>
<reference evidence="4 5" key="1">
    <citation type="submission" date="2018-12" db="EMBL/GenBank/DDBJ databases">
        <authorList>
            <person name="Li F."/>
        </authorList>
    </citation>
    <scope>NUCLEOTIDE SEQUENCE [LARGE SCALE GENOMIC DNA]</scope>
    <source>
        <strain evidence="4 5">11W25H-1</strain>
    </source>
</reference>
<dbReference type="OrthoDB" id="9784388at2"/>
<dbReference type="InterPro" id="IPR003743">
    <property type="entry name" value="Zf-RING_7"/>
</dbReference>
<feature type="coiled-coil region" evidence="1">
    <location>
        <begin position="95"/>
        <end position="129"/>
    </location>
</feature>
<dbReference type="EMBL" id="RZNB01000002">
    <property type="protein sequence ID" value="RWZ51642.1"/>
    <property type="molecule type" value="Genomic_DNA"/>
</dbReference>
<dbReference type="AlphaFoldDB" id="A0A444PUW0"/>
<feature type="domain" description="C4-type zinc ribbon" evidence="2">
    <location>
        <begin position="202"/>
        <end position="236"/>
    </location>
</feature>
<dbReference type="Pfam" id="PF24481">
    <property type="entry name" value="CT398_CC"/>
    <property type="match status" value="1"/>
</dbReference>
<accession>A0A444PUW0</accession>
<sequence length="244" mass="26106">MKATAAAQRSLLDLQTVDTNVTRVAHRLSHLPENAAIAAVVAERDALRGRLATELGVVEDARTELSRIESDATVVDTRIARDTDRLSGSVSAKDATALESELVSLRRRKENLEDAELEVMERLEAAEAAYGETATSDAALRDRIAELEAARDESRAGLERELDALKASRESVIATIEESLLSVYERSRSRSGFGAALFRAGTCGACTMTLTGNDFAAVRAAAADEVVLCPECGAVLVRTEESGL</sequence>
<dbReference type="Proteomes" id="UP000288547">
    <property type="component" value="Unassembled WGS sequence"/>
</dbReference>
<keyword evidence="1" id="KW-0175">Coiled coil</keyword>
<organism evidence="4 5">
    <name type="scientific">Labedella phragmitis</name>
    <dbReference type="NCBI Taxonomy" id="2498849"/>
    <lineage>
        <taxon>Bacteria</taxon>
        <taxon>Bacillati</taxon>
        <taxon>Actinomycetota</taxon>
        <taxon>Actinomycetes</taxon>
        <taxon>Micrococcales</taxon>
        <taxon>Microbacteriaceae</taxon>
        <taxon>Labedella</taxon>
    </lineage>
</organism>